<dbReference type="PANTHER" id="PTHR43557">
    <property type="entry name" value="APOPTOSIS-INDUCING FACTOR 1"/>
    <property type="match status" value="1"/>
</dbReference>
<dbReference type="InterPro" id="IPR050446">
    <property type="entry name" value="FAD-oxidoreductase/Apoptosis"/>
</dbReference>
<dbReference type="InterPro" id="IPR036188">
    <property type="entry name" value="FAD/NAD-bd_sf"/>
</dbReference>
<evidence type="ECO:0000259" key="6">
    <source>
        <dbReference type="Pfam" id="PF07992"/>
    </source>
</evidence>
<evidence type="ECO:0000313" key="8">
    <source>
        <dbReference type="EMBL" id="CAK8671080.1"/>
    </source>
</evidence>
<feature type="domain" description="FAD/NAD(P)-binding" evidence="6">
    <location>
        <begin position="62"/>
        <end position="376"/>
    </location>
</feature>
<dbReference type="PANTHER" id="PTHR43557:SF2">
    <property type="entry name" value="RIESKE DOMAIN-CONTAINING PROTEIN-RELATED"/>
    <property type="match status" value="1"/>
</dbReference>
<dbReference type="Pfam" id="PF14759">
    <property type="entry name" value="Reductase_C"/>
    <property type="match status" value="1"/>
</dbReference>
<keyword evidence="3" id="KW-0285">Flavoprotein</keyword>
<evidence type="ECO:0000256" key="4">
    <source>
        <dbReference type="ARBA" id="ARBA00022827"/>
    </source>
</evidence>
<dbReference type="InterPro" id="IPR023753">
    <property type="entry name" value="FAD/NAD-binding_dom"/>
</dbReference>
<accession>A0ABP0EUQ5</accession>
<name>A0ABP0EUQ5_CLALP</name>
<evidence type="ECO:0000259" key="7">
    <source>
        <dbReference type="Pfam" id="PF14759"/>
    </source>
</evidence>
<evidence type="ECO:0000256" key="2">
    <source>
        <dbReference type="ARBA" id="ARBA00006442"/>
    </source>
</evidence>
<comment type="cofactor">
    <cofactor evidence="1">
        <name>FAD</name>
        <dbReference type="ChEBI" id="CHEBI:57692"/>
    </cofactor>
</comment>
<feature type="domain" description="Reductase C-terminal" evidence="7">
    <location>
        <begin position="412"/>
        <end position="463"/>
    </location>
</feature>
<keyword evidence="4" id="KW-0274">FAD</keyword>
<dbReference type="SUPFAM" id="SSF55424">
    <property type="entry name" value="FAD/NAD-linked reductases, dimerisation (C-terminal) domain"/>
    <property type="match status" value="1"/>
</dbReference>
<dbReference type="Pfam" id="PF07992">
    <property type="entry name" value="Pyr_redox_2"/>
    <property type="match status" value="1"/>
</dbReference>
<gene>
    <name evidence="8" type="ORF">CVLEPA_LOCUS101</name>
</gene>
<dbReference type="Proteomes" id="UP001642483">
    <property type="component" value="Unassembled WGS sequence"/>
</dbReference>
<dbReference type="InterPro" id="IPR016156">
    <property type="entry name" value="FAD/NAD-linked_Rdtase_dimer_sf"/>
</dbReference>
<reference evidence="8 9" key="1">
    <citation type="submission" date="2024-02" db="EMBL/GenBank/DDBJ databases">
        <authorList>
            <person name="Daric V."/>
            <person name="Darras S."/>
        </authorList>
    </citation>
    <scope>NUCLEOTIDE SEQUENCE [LARGE SCALE GENOMIC DNA]</scope>
</reference>
<dbReference type="PRINTS" id="PR00368">
    <property type="entry name" value="FADPNR"/>
</dbReference>
<dbReference type="SUPFAM" id="SSF51905">
    <property type="entry name" value="FAD/NAD(P)-binding domain"/>
    <property type="match status" value="1"/>
</dbReference>
<comment type="caution">
    <text evidence="8">The sequence shown here is derived from an EMBL/GenBank/DDBJ whole genome shotgun (WGS) entry which is preliminary data.</text>
</comment>
<keyword evidence="9" id="KW-1185">Reference proteome</keyword>
<dbReference type="Gene3D" id="3.50.50.60">
    <property type="entry name" value="FAD/NAD(P)-binding domain"/>
    <property type="match status" value="2"/>
</dbReference>
<organism evidence="8 9">
    <name type="scientific">Clavelina lepadiformis</name>
    <name type="common">Light-bulb sea squirt</name>
    <name type="synonym">Ascidia lepadiformis</name>
    <dbReference type="NCBI Taxonomy" id="159417"/>
    <lineage>
        <taxon>Eukaryota</taxon>
        <taxon>Metazoa</taxon>
        <taxon>Chordata</taxon>
        <taxon>Tunicata</taxon>
        <taxon>Ascidiacea</taxon>
        <taxon>Aplousobranchia</taxon>
        <taxon>Clavelinidae</taxon>
        <taxon>Clavelina</taxon>
    </lineage>
</organism>
<dbReference type="Gene3D" id="3.30.390.30">
    <property type="match status" value="1"/>
</dbReference>
<dbReference type="InterPro" id="IPR028202">
    <property type="entry name" value="Reductase_C"/>
</dbReference>
<evidence type="ECO:0000313" key="9">
    <source>
        <dbReference type="Proteomes" id="UP001642483"/>
    </source>
</evidence>
<evidence type="ECO:0000256" key="3">
    <source>
        <dbReference type="ARBA" id="ARBA00022630"/>
    </source>
</evidence>
<proteinExistence type="inferred from homology"/>
<evidence type="ECO:0000256" key="1">
    <source>
        <dbReference type="ARBA" id="ARBA00001974"/>
    </source>
</evidence>
<dbReference type="EMBL" id="CAWYQH010000001">
    <property type="protein sequence ID" value="CAK8671080.1"/>
    <property type="molecule type" value="Genomic_DNA"/>
</dbReference>
<sequence length="493" mass="53789">MLSSVDCDVITLHIAIVPAQVTVQDDDVIVRAKKRHLIKNKRNDLLEKSCMTSANVEPEDHNVVIIGGGPSSLTCAETLRKEGFTGRVILVSKERHPPYDRPKLSKALDVSPSSAYLRPGQDYYEKIGIELRNDVEVLEVDVVAKSVKMSKSIPGTASKQLKYDDLVIATGGEPRTLEPIPGWNLKNVFVLRTPDDANAIAEASKDKKVVIVGSSFIGMEVASFLGAKKIPASIAVVCGKKSAVPFQSSLGKLVGHVIQQIHEEKAGVKFHPLVGVAGLFSGDDGDTGYVREVELSDGTRIEAEVVVVGIGVIPATSFLRGSEIRMNERGFIPVDGRMQTKIPHVYAVGDITLFPFSWRDGELVNVQHWQMAHTHGRIAAMDIAESLRRTKRPYHAAISTNHSGRPIKSVPFFWTVQFGSSIRYTGYGAGFNDVIISGSLDERKFAAYYFKNDVVVAVATIMADPLAAQIAEKILSGVVITRNDIPVRLPEEN</sequence>
<evidence type="ECO:0000256" key="5">
    <source>
        <dbReference type="ARBA" id="ARBA00023002"/>
    </source>
</evidence>
<protein>
    <recommendedName>
        <fullName evidence="10">FAD/NAD(P)-binding domain-containing protein</fullName>
    </recommendedName>
</protein>
<comment type="similarity">
    <text evidence="2">Belongs to the FAD-dependent oxidoreductase family.</text>
</comment>
<evidence type="ECO:0008006" key="10">
    <source>
        <dbReference type="Google" id="ProtNLM"/>
    </source>
</evidence>
<keyword evidence="5" id="KW-0560">Oxidoreductase</keyword>
<dbReference type="PRINTS" id="PR00469">
    <property type="entry name" value="PNDRDTASEII"/>
</dbReference>